<dbReference type="OMA" id="HHTEEEH"/>
<gene>
    <name evidence="2" type="ORF">DARMORV10_C06P45510.1</name>
</gene>
<evidence type="ECO:0000256" key="1">
    <source>
        <dbReference type="SAM" id="MobiDB-lite"/>
    </source>
</evidence>
<accession>A0A816QP35</accession>
<dbReference type="EMBL" id="HG994370">
    <property type="protein sequence ID" value="CAF2064062.1"/>
    <property type="molecule type" value="Genomic_DNA"/>
</dbReference>
<dbReference type="Proteomes" id="UP001295469">
    <property type="component" value="Chromosome C06"/>
</dbReference>
<reference evidence="2" key="1">
    <citation type="submission" date="2021-01" db="EMBL/GenBank/DDBJ databases">
        <authorList>
            <consortium name="Genoscope - CEA"/>
            <person name="William W."/>
        </authorList>
    </citation>
    <scope>NUCLEOTIDE SEQUENCE</scope>
</reference>
<proteinExistence type="predicted"/>
<evidence type="ECO:0000313" key="2">
    <source>
        <dbReference type="EMBL" id="CAF2064062.1"/>
    </source>
</evidence>
<sequence>MIQRRSKRQRGLDASVEPLKSGKKRTLLNASVDEEQTQHQAEHHTEEEHQEEEIQEEELQGEEQPEKDFRKDKEKTPEAAEDEHNSKPKSRRGRGPTRLSRVAKNPEDKIDIEFNTLGEHIGDGSVLLSSFLGILVREHVPVLLEDWRQLDELTRDTMWEEIQVLFNVYTSNQ</sequence>
<protein>
    <submittedName>
        <fullName evidence="2">(rape) hypothetical protein</fullName>
    </submittedName>
</protein>
<feature type="compositionally biased region" description="Basic and acidic residues" evidence="1">
    <location>
        <begin position="64"/>
        <end position="86"/>
    </location>
</feature>
<dbReference type="AlphaFoldDB" id="A0A816QP35"/>
<feature type="compositionally biased region" description="Acidic residues" evidence="1">
    <location>
        <begin position="48"/>
        <end position="63"/>
    </location>
</feature>
<organism evidence="2">
    <name type="scientific">Brassica napus</name>
    <name type="common">Rape</name>
    <dbReference type="NCBI Taxonomy" id="3708"/>
    <lineage>
        <taxon>Eukaryota</taxon>
        <taxon>Viridiplantae</taxon>
        <taxon>Streptophyta</taxon>
        <taxon>Embryophyta</taxon>
        <taxon>Tracheophyta</taxon>
        <taxon>Spermatophyta</taxon>
        <taxon>Magnoliopsida</taxon>
        <taxon>eudicotyledons</taxon>
        <taxon>Gunneridae</taxon>
        <taxon>Pentapetalae</taxon>
        <taxon>rosids</taxon>
        <taxon>malvids</taxon>
        <taxon>Brassicales</taxon>
        <taxon>Brassicaceae</taxon>
        <taxon>Brassiceae</taxon>
        <taxon>Brassica</taxon>
    </lineage>
</organism>
<dbReference type="Gramene" id="CDY03889">
    <property type="protein sequence ID" value="CDY03889"/>
    <property type="gene ID" value="GSBRNA2T00117373001"/>
</dbReference>
<feature type="region of interest" description="Disordered" evidence="1">
    <location>
        <begin position="1"/>
        <end position="104"/>
    </location>
</feature>
<feature type="compositionally biased region" description="Basic and acidic residues" evidence="1">
    <location>
        <begin position="36"/>
        <end position="47"/>
    </location>
</feature>
<name>A0A816QP35_BRANA</name>